<dbReference type="RefSeq" id="WP_064243607.1">
    <property type="nucleotide sequence ID" value="NZ_LPUX01000064.1"/>
</dbReference>
<comment type="caution">
    <text evidence="1">The sequence shown here is derived from an EMBL/GenBank/DDBJ whole genome shotgun (WGS) entry which is preliminary data.</text>
</comment>
<dbReference type="Proteomes" id="UP000094025">
    <property type="component" value="Unassembled WGS sequence"/>
</dbReference>
<dbReference type="STRING" id="1472378.AU381_17870"/>
<evidence type="ECO:0000313" key="1">
    <source>
        <dbReference type="EMBL" id="OAP36380.1"/>
    </source>
</evidence>
<dbReference type="OrthoDB" id="8281686at2"/>
<dbReference type="AlphaFoldDB" id="A0A178XMA8"/>
<accession>A0A178XMA8</accession>
<protein>
    <submittedName>
        <fullName evidence="1">Uncharacterized protein</fullName>
    </submittedName>
</protein>
<keyword evidence="2" id="KW-1185">Reference proteome</keyword>
<sequence>MKHHAIEELQSVAEVKQDLPRRALSRSERLERWAELLERSPHRRLSTLHETEYQPAHVRATMRGDGTPISVAFEDPVLRTAGLDSDSYGEAKRFFELSDEQLHKVICYCHFGATVSASTAARHIRAMLVENQPGLFARLRQIFFG</sequence>
<name>A0A178XMA8_9HYPH</name>
<dbReference type="EMBL" id="LPUX01000064">
    <property type="protein sequence ID" value="OAP36380.1"/>
    <property type="molecule type" value="Genomic_DNA"/>
</dbReference>
<proteinExistence type="predicted"/>
<gene>
    <name evidence="1" type="ORF">AU381_17870</name>
</gene>
<organism evidence="1 2">
    <name type="scientific">Sinorhizobium glycinis</name>
    <dbReference type="NCBI Taxonomy" id="1472378"/>
    <lineage>
        <taxon>Bacteria</taxon>
        <taxon>Pseudomonadati</taxon>
        <taxon>Pseudomonadota</taxon>
        <taxon>Alphaproteobacteria</taxon>
        <taxon>Hyphomicrobiales</taxon>
        <taxon>Rhizobiaceae</taxon>
        <taxon>Sinorhizobium/Ensifer group</taxon>
        <taxon>Sinorhizobium</taxon>
    </lineage>
</organism>
<reference evidence="1 2" key="1">
    <citation type="journal article" date="2016" name="Int. J. Syst. Evol. Microbiol.">
        <title>Ensifer glycinis sp. nov., an novel rhizobial species associated with Glycine spp.</title>
        <authorList>
            <person name="Yan H."/>
            <person name="Yan J."/>
            <person name="Sui X.H."/>
            <person name="Wang E.T."/>
            <person name="Chen W.X."/>
            <person name="Zhang X.X."/>
            <person name="Chen W.F."/>
        </authorList>
    </citation>
    <scope>NUCLEOTIDE SEQUENCE [LARGE SCALE GENOMIC DNA]</scope>
    <source>
        <strain evidence="1 2">CCBAU 23380</strain>
    </source>
</reference>
<evidence type="ECO:0000313" key="2">
    <source>
        <dbReference type="Proteomes" id="UP000094025"/>
    </source>
</evidence>